<dbReference type="InterPro" id="IPR006089">
    <property type="entry name" value="Acyl-CoA_DH_CS"/>
</dbReference>
<dbReference type="Pfam" id="PF02771">
    <property type="entry name" value="Acyl-CoA_dh_N"/>
    <property type="match status" value="1"/>
</dbReference>
<dbReference type="InterPro" id="IPR013786">
    <property type="entry name" value="AcylCoA_DH/ox_N"/>
</dbReference>
<dbReference type="Gene3D" id="1.20.140.10">
    <property type="entry name" value="Butyryl-CoA Dehydrogenase, subunit A, domain 3"/>
    <property type="match status" value="1"/>
</dbReference>
<dbReference type="PANTHER" id="PTHR43884">
    <property type="entry name" value="ACYL-COA DEHYDROGENASE"/>
    <property type="match status" value="1"/>
</dbReference>
<proteinExistence type="inferred from homology"/>
<dbReference type="Pfam" id="PF02770">
    <property type="entry name" value="Acyl-CoA_dh_M"/>
    <property type="match status" value="1"/>
</dbReference>
<evidence type="ECO:0000313" key="9">
    <source>
        <dbReference type="EMBL" id="MFD2743209.1"/>
    </source>
</evidence>
<feature type="domain" description="Acyl-CoA oxidase/dehydrogenase middle" evidence="7">
    <location>
        <begin position="125"/>
        <end position="219"/>
    </location>
</feature>
<keyword evidence="4 5" id="KW-0274">FAD</keyword>
<dbReference type="InterPro" id="IPR009075">
    <property type="entry name" value="AcylCo_DH/oxidase_C"/>
</dbReference>
<dbReference type="SUPFAM" id="SSF47203">
    <property type="entry name" value="Acyl-CoA dehydrogenase C-terminal domain-like"/>
    <property type="match status" value="1"/>
</dbReference>
<dbReference type="Gene3D" id="2.40.110.10">
    <property type="entry name" value="Butyryl-CoA Dehydrogenase, subunit A, domain 2"/>
    <property type="match status" value="1"/>
</dbReference>
<keyword evidence="10" id="KW-1185">Reference proteome</keyword>
<accession>A0ABW5UB93</accession>
<organism evidence="9 10">
    <name type="scientific">Sphingobacterium populi</name>
    <dbReference type="NCBI Taxonomy" id="1812824"/>
    <lineage>
        <taxon>Bacteria</taxon>
        <taxon>Pseudomonadati</taxon>
        <taxon>Bacteroidota</taxon>
        <taxon>Sphingobacteriia</taxon>
        <taxon>Sphingobacteriales</taxon>
        <taxon>Sphingobacteriaceae</taxon>
        <taxon>Sphingobacterium</taxon>
    </lineage>
</organism>
<protein>
    <submittedName>
        <fullName evidence="9">Acyl-CoA dehydrogenase family protein</fullName>
    </submittedName>
</protein>
<comment type="cofactor">
    <cofactor evidence="1 5">
        <name>FAD</name>
        <dbReference type="ChEBI" id="CHEBI:57692"/>
    </cofactor>
</comment>
<evidence type="ECO:0000259" key="7">
    <source>
        <dbReference type="Pfam" id="PF02770"/>
    </source>
</evidence>
<evidence type="ECO:0000256" key="5">
    <source>
        <dbReference type="RuleBase" id="RU362125"/>
    </source>
</evidence>
<dbReference type="PROSITE" id="PS00072">
    <property type="entry name" value="ACYL_COA_DH_1"/>
    <property type="match status" value="1"/>
</dbReference>
<comment type="similarity">
    <text evidence="2 5">Belongs to the acyl-CoA dehydrogenase family.</text>
</comment>
<name>A0ABW5UB93_9SPHI</name>
<dbReference type="InterPro" id="IPR037069">
    <property type="entry name" value="AcylCoA_DH/ox_N_sf"/>
</dbReference>
<dbReference type="PANTHER" id="PTHR43884:SF12">
    <property type="entry name" value="ISOVALERYL-COA DEHYDROGENASE, MITOCHONDRIAL-RELATED"/>
    <property type="match status" value="1"/>
</dbReference>
<comment type="caution">
    <text evidence="9">The sequence shown here is derived from an EMBL/GenBank/DDBJ whole genome shotgun (WGS) entry which is preliminary data.</text>
</comment>
<dbReference type="RefSeq" id="WP_066756300.1">
    <property type="nucleotide sequence ID" value="NZ_JBHUMB010000006.1"/>
</dbReference>
<evidence type="ECO:0000256" key="1">
    <source>
        <dbReference type="ARBA" id="ARBA00001974"/>
    </source>
</evidence>
<dbReference type="Gene3D" id="1.10.540.10">
    <property type="entry name" value="Acyl-CoA dehydrogenase/oxidase, N-terminal domain"/>
    <property type="match status" value="1"/>
</dbReference>
<sequence length="384" mass="41695">MMKNSVDTEQLLMIQQSARDFALAHIKPYIMAWDEPQKFPIELFKKLGEYGFMGILVPEEYGGAGLSYQEYIVVLDEISKVCGSIGLSVAAHNSLCTNHILSFANEEQKKKYLPKLATGEWIGAWGLTETGSGSDAGGLSTVGVLDGDHYVINGNKTFITHAISGDVAVVMVRTGEKGDKHGVSAFIIEKGTPGFTAGQKMDKLGMRASETASLFFDNCRVHKSQMIGDIGTGFVQALKLLDGGRISIAALSLGIARGAYECALKYAQEREQFNKPIFEFQDVSFKLADMATEIQASELLVQHAAQLKDQGEKVTKAGAMAKLYASETAVKVSNESVQIHGGYGFTKDFAAEKYFRDAKLCTIGEGTSAIQKMVIAREIKKDVV</sequence>
<dbReference type="InterPro" id="IPR006091">
    <property type="entry name" value="Acyl-CoA_Oxase/DH_mid-dom"/>
</dbReference>
<feature type="domain" description="Acyl-CoA dehydrogenase/oxidase N-terminal" evidence="8">
    <location>
        <begin position="8"/>
        <end position="120"/>
    </location>
</feature>
<dbReference type="SUPFAM" id="SSF56645">
    <property type="entry name" value="Acyl-CoA dehydrogenase NM domain-like"/>
    <property type="match status" value="1"/>
</dbReference>
<feature type="domain" description="Acyl-CoA dehydrogenase/oxidase C-terminal" evidence="6">
    <location>
        <begin position="231"/>
        <end position="379"/>
    </location>
</feature>
<dbReference type="InterPro" id="IPR009100">
    <property type="entry name" value="AcylCoA_DH/oxidase_NM_dom_sf"/>
</dbReference>
<dbReference type="Pfam" id="PF00441">
    <property type="entry name" value="Acyl-CoA_dh_1"/>
    <property type="match status" value="1"/>
</dbReference>
<dbReference type="Proteomes" id="UP001597418">
    <property type="component" value="Unassembled WGS sequence"/>
</dbReference>
<dbReference type="PROSITE" id="PS00073">
    <property type="entry name" value="ACYL_COA_DH_2"/>
    <property type="match status" value="1"/>
</dbReference>
<dbReference type="InterPro" id="IPR046373">
    <property type="entry name" value="Acyl-CoA_Oxase/DH_mid-dom_sf"/>
</dbReference>
<gene>
    <name evidence="9" type="ORF">ACFSQ6_07350</name>
</gene>
<evidence type="ECO:0000259" key="8">
    <source>
        <dbReference type="Pfam" id="PF02771"/>
    </source>
</evidence>
<keyword evidence="5" id="KW-0560">Oxidoreductase</keyword>
<evidence type="ECO:0000256" key="4">
    <source>
        <dbReference type="ARBA" id="ARBA00022827"/>
    </source>
</evidence>
<keyword evidence="3 5" id="KW-0285">Flavoprotein</keyword>
<evidence type="ECO:0000256" key="3">
    <source>
        <dbReference type="ARBA" id="ARBA00022630"/>
    </source>
</evidence>
<evidence type="ECO:0000313" key="10">
    <source>
        <dbReference type="Proteomes" id="UP001597418"/>
    </source>
</evidence>
<reference evidence="10" key="1">
    <citation type="journal article" date="2019" name="Int. J. Syst. Evol. Microbiol.">
        <title>The Global Catalogue of Microorganisms (GCM) 10K type strain sequencing project: providing services to taxonomists for standard genome sequencing and annotation.</title>
        <authorList>
            <consortium name="The Broad Institute Genomics Platform"/>
            <consortium name="The Broad Institute Genome Sequencing Center for Infectious Disease"/>
            <person name="Wu L."/>
            <person name="Ma J."/>
        </authorList>
    </citation>
    <scope>NUCLEOTIDE SEQUENCE [LARGE SCALE GENOMIC DNA]</scope>
    <source>
        <strain evidence="10">KCTC 42247</strain>
    </source>
</reference>
<dbReference type="InterPro" id="IPR036250">
    <property type="entry name" value="AcylCo_DH-like_C"/>
</dbReference>
<evidence type="ECO:0000256" key="2">
    <source>
        <dbReference type="ARBA" id="ARBA00009347"/>
    </source>
</evidence>
<dbReference type="PIRSF" id="PIRSF016578">
    <property type="entry name" value="HsaA"/>
    <property type="match status" value="1"/>
</dbReference>
<evidence type="ECO:0000259" key="6">
    <source>
        <dbReference type="Pfam" id="PF00441"/>
    </source>
</evidence>
<dbReference type="EMBL" id="JBHUMB010000006">
    <property type="protein sequence ID" value="MFD2743209.1"/>
    <property type="molecule type" value="Genomic_DNA"/>
</dbReference>